<protein>
    <recommendedName>
        <fullName evidence="5">Transmembrane protein</fullName>
    </recommendedName>
</protein>
<keyword evidence="2" id="KW-0812">Transmembrane</keyword>
<dbReference type="Proteomes" id="UP000708148">
    <property type="component" value="Unassembled WGS sequence"/>
</dbReference>
<evidence type="ECO:0000313" key="3">
    <source>
        <dbReference type="EMBL" id="CAD7702826.1"/>
    </source>
</evidence>
<dbReference type="AlphaFoldDB" id="A0A8S1J9U1"/>
<dbReference type="EMBL" id="CAJHUC010001963">
    <property type="protein sequence ID" value="CAD7702826.1"/>
    <property type="molecule type" value="Genomic_DNA"/>
</dbReference>
<feature type="region of interest" description="Disordered" evidence="1">
    <location>
        <begin position="1"/>
        <end position="68"/>
    </location>
</feature>
<proteinExistence type="predicted"/>
<sequence>MGLAPLNTPAQHNSNKRRTISPQASLCATLPQSPTRVSPLRGIVCPSATQVEESSSPSPRRRSSGLLSYNSTDAVVEDVVAGDALESPLPPTPALYYEGGIVTQPRAGPDMLSLGLALQQQASGISRSSAGTDEEAVTDEALSQHSAEKAPRFLYGRVLLGIGSLLVAGGMALLISANSKRASIGSKEKQ</sequence>
<keyword evidence="2" id="KW-0472">Membrane</keyword>
<organism evidence="3 4">
    <name type="scientific">Ostreobium quekettii</name>
    <dbReference type="NCBI Taxonomy" id="121088"/>
    <lineage>
        <taxon>Eukaryota</taxon>
        <taxon>Viridiplantae</taxon>
        <taxon>Chlorophyta</taxon>
        <taxon>core chlorophytes</taxon>
        <taxon>Ulvophyceae</taxon>
        <taxon>TCBD clade</taxon>
        <taxon>Bryopsidales</taxon>
        <taxon>Ostreobineae</taxon>
        <taxon>Ostreobiaceae</taxon>
        <taxon>Ostreobium</taxon>
    </lineage>
</organism>
<evidence type="ECO:0008006" key="5">
    <source>
        <dbReference type="Google" id="ProtNLM"/>
    </source>
</evidence>
<feature type="compositionally biased region" description="Polar residues" evidence="1">
    <location>
        <begin position="20"/>
        <end position="36"/>
    </location>
</feature>
<evidence type="ECO:0000256" key="2">
    <source>
        <dbReference type="SAM" id="Phobius"/>
    </source>
</evidence>
<reference evidence="3" key="1">
    <citation type="submission" date="2020-12" db="EMBL/GenBank/DDBJ databases">
        <authorList>
            <person name="Iha C."/>
        </authorList>
    </citation>
    <scope>NUCLEOTIDE SEQUENCE</scope>
</reference>
<accession>A0A8S1J9U1</accession>
<gene>
    <name evidence="3" type="ORF">OSTQU699_LOCUS8183</name>
</gene>
<name>A0A8S1J9U1_9CHLO</name>
<evidence type="ECO:0000256" key="1">
    <source>
        <dbReference type="SAM" id="MobiDB-lite"/>
    </source>
</evidence>
<keyword evidence="2" id="KW-1133">Transmembrane helix</keyword>
<evidence type="ECO:0000313" key="4">
    <source>
        <dbReference type="Proteomes" id="UP000708148"/>
    </source>
</evidence>
<keyword evidence="4" id="KW-1185">Reference proteome</keyword>
<feature type="transmembrane region" description="Helical" evidence="2">
    <location>
        <begin position="154"/>
        <end position="177"/>
    </location>
</feature>
<comment type="caution">
    <text evidence="3">The sequence shown here is derived from an EMBL/GenBank/DDBJ whole genome shotgun (WGS) entry which is preliminary data.</text>
</comment>